<organism evidence="12 13">
    <name type="scientific">Tetradesmus obliquus</name>
    <name type="common">Green alga</name>
    <name type="synonym">Acutodesmus obliquus</name>
    <dbReference type="NCBI Taxonomy" id="3088"/>
    <lineage>
        <taxon>Eukaryota</taxon>
        <taxon>Viridiplantae</taxon>
        <taxon>Chlorophyta</taxon>
        <taxon>core chlorophytes</taxon>
        <taxon>Chlorophyceae</taxon>
        <taxon>CS clade</taxon>
        <taxon>Sphaeropleales</taxon>
        <taxon>Scenedesmaceae</taxon>
        <taxon>Tetradesmus</taxon>
    </lineage>
</organism>
<comment type="subcellular location">
    <subcellularLocation>
        <location evidence="2">Cytoplasm</location>
    </subcellularLocation>
    <subcellularLocation>
        <location evidence="1">Nucleus</location>
    </subcellularLocation>
</comment>
<keyword evidence="13" id="KW-1185">Reference proteome</keyword>
<dbReference type="GO" id="GO:0046872">
    <property type="term" value="F:metal ion binding"/>
    <property type="evidence" value="ECO:0007669"/>
    <property type="project" value="UniProtKB-KW"/>
</dbReference>
<dbReference type="PANTHER" id="PTHR15492:SF1">
    <property type="entry name" value="CYCLIN-D1-BINDING PROTEIN 1"/>
    <property type="match status" value="1"/>
</dbReference>
<evidence type="ECO:0000256" key="9">
    <source>
        <dbReference type="PROSITE-ProRule" id="PRU00433"/>
    </source>
</evidence>
<keyword evidence="9" id="KW-0349">Heme</keyword>
<dbReference type="Proteomes" id="UP000256970">
    <property type="component" value="Unassembled WGS sequence"/>
</dbReference>
<feature type="region of interest" description="Disordered" evidence="10">
    <location>
        <begin position="338"/>
        <end position="357"/>
    </location>
</feature>
<dbReference type="InterPro" id="IPR026907">
    <property type="entry name" value="GCIP-like"/>
</dbReference>
<protein>
    <recommendedName>
        <fullName evidence="11">Cytochrome c domain-containing protein</fullName>
    </recommendedName>
</protein>
<dbReference type="PANTHER" id="PTHR15492">
    <property type="entry name" value="CYCLIN D1-BINDING PROTEIN 1"/>
    <property type="match status" value="1"/>
</dbReference>
<evidence type="ECO:0000256" key="6">
    <source>
        <dbReference type="ARBA" id="ARBA00023004"/>
    </source>
</evidence>
<comment type="similarity">
    <text evidence="3">Belongs to the CCNDBP1 family.</text>
</comment>
<keyword evidence="5 9" id="KW-0479">Metal-binding</keyword>
<dbReference type="GO" id="GO:0009055">
    <property type="term" value="F:electron transfer activity"/>
    <property type="evidence" value="ECO:0007669"/>
    <property type="project" value="InterPro"/>
</dbReference>
<evidence type="ECO:0000256" key="7">
    <source>
        <dbReference type="ARBA" id="ARBA00023242"/>
    </source>
</evidence>
<evidence type="ECO:0000256" key="4">
    <source>
        <dbReference type="ARBA" id="ARBA00022490"/>
    </source>
</evidence>
<feature type="domain" description="Cytochrome c" evidence="11">
    <location>
        <begin position="61"/>
        <end position="239"/>
    </location>
</feature>
<evidence type="ECO:0000256" key="5">
    <source>
        <dbReference type="ARBA" id="ARBA00022723"/>
    </source>
</evidence>
<dbReference type="AlphaFoldDB" id="A0A383W7V5"/>
<reference evidence="12 13" key="1">
    <citation type="submission" date="2016-10" db="EMBL/GenBank/DDBJ databases">
        <authorList>
            <person name="Cai Z."/>
        </authorList>
    </citation>
    <scope>NUCLEOTIDE SEQUENCE [LARGE SCALE GENOMIC DNA]</scope>
</reference>
<dbReference type="Gene3D" id="1.20.1420.10">
    <property type="entry name" value="Talin, central domain"/>
    <property type="match status" value="1"/>
</dbReference>
<feature type="compositionally biased region" description="Acidic residues" evidence="10">
    <location>
        <begin position="199"/>
        <end position="209"/>
    </location>
</feature>
<keyword evidence="6 9" id="KW-0408">Iron</keyword>
<evidence type="ECO:0000256" key="3">
    <source>
        <dbReference type="ARBA" id="ARBA00008940"/>
    </source>
</evidence>
<evidence type="ECO:0000256" key="10">
    <source>
        <dbReference type="SAM" id="MobiDB-lite"/>
    </source>
</evidence>
<accession>A0A383W7V5</accession>
<dbReference type="InterPro" id="IPR049318">
    <property type="entry name" value="GCIP_C"/>
</dbReference>
<feature type="compositionally biased region" description="Acidic residues" evidence="10">
    <location>
        <begin position="347"/>
        <end position="357"/>
    </location>
</feature>
<feature type="compositionally biased region" description="Low complexity" evidence="10">
    <location>
        <begin position="178"/>
        <end position="198"/>
    </location>
</feature>
<dbReference type="Pfam" id="PF20936">
    <property type="entry name" value="GCIP_C"/>
    <property type="match status" value="1"/>
</dbReference>
<dbReference type="EMBL" id="FNXT01001184">
    <property type="protein sequence ID" value="SZX73074.1"/>
    <property type="molecule type" value="Genomic_DNA"/>
</dbReference>
<keyword evidence="4" id="KW-0963">Cytoplasm</keyword>
<sequence>MSTAAVKDVYHSIKAALDIFKSSAAATADVPSKQVLLQQAERVKTDAAKIGLMCSGDTPPADQLAGLAHSLQQSVVAFCSSCHSLTAVAGPTLKKALVKLAQDVVNPCLMLVKEMESGKDLKPHVAMVWDGIAAVSKAPLHNKSCLFKNLAGVMAVLKDTAREMEELQQEQQVQFGDAEPAAAAAADGSEQQAAAAAEGADDDDSECLDGYDGGRMSSIERQLLDSSLELVAAATATLKAFGRALLQGGELLAGSEVLEGWESCLFHCRHLQRAVEDLGAAVYAPQDFEEVASASLAVFEVTELMADECPDADAVGAEQLSSLAAQLTAAHERLQELLAQAQQEANNEGEEGEEEQQ</sequence>
<keyword evidence="8" id="KW-0131">Cell cycle</keyword>
<dbReference type="GO" id="GO:0005737">
    <property type="term" value="C:cytoplasm"/>
    <property type="evidence" value="ECO:0007669"/>
    <property type="project" value="UniProtKB-SubCell"/>
</dbReference>
<dbReference type="GO" id="GO:0020037">
    <property type="term" value="F:heme binding"/>
    <property type="evidence" value="ECO:0007669"/>
    <property type="project" value="InterPro"/>
</dbReference>
<evidence type="ECO:0000256" key="1">
    <source>
        <dbReference type="ARBA" id="ARBA00004123"/>
    </source>
</evidence>
<evidence type="ECO:0000259" key="11">
    <source>
        <dbReference type="PROSITE" id="PS51007"/>
    </source>
</evidence>
<dbReference type="InterPro" id="IPR049317">
    <property type="entry name" value="GCIP-like_N"/>
</dbReference>
<dbReference type="InterPro" id="IPR009056">
    <property type="entry name" value="Cyt_c-like_dom"/>
</dbReference>
<feature type="region of interest" description="Disordered" evidence="10">
    <location>
        <begin position="178"/>
        <end position="211"/>
    </location>
</feature>
<dbReference type="Gene3D" id="1.20.1410.10">
    <property type="entry name" value="I/LWEQ domain"/>
    <property type="match status" value="1"/>
</dbReference>
<dbReference type="GO" id="GO:0005634">
    <property type="term" value="C:nucleus"/>
    <property type="evidence" value="ECO:0007669"/>
    <property type="project" value="UniProtKB-SubCell"/>
</dbReference>
<dbReference type="STRING" id="3088.A0A383W7V5"/>
<evidence type="ECO:0000313" key="13">
    <source>
        <dbReference type="Proteomes" id="UP000256970"/>
    </source>
</evidence>
<dbReference type="PROSITE" id="PS51007">
    <property type="entry name" value="CYTC"/>
    <property type="match status" value="1"/>
</dbReference>
<evidence type="ECO:0000256" key="8">
    <source>
        <dbReference type="ARBA" id="ARBA00023306"/>
    </source>
</evidence>
<proteinExistence type="inferred from homology"/>
<gene>
    <name evidence="12" type="ORF">BQ4739_LOCUS13193</name>
</gene>
<keyword evidence="7" id="KW-0539">Nucleus</keyword>
<evidence type="ECO:0000256" key="2">
    <source>
        <dbReference type="ARBA" id="ARBA00004496"/>
    </source>
</evidence>
<dbReference type="Pfam" id="PF13324">
    <property type="entry name" value="GCIP_N"/>
    <property type="match status" value="1"/>
</dbReference>
<name>A0A383W7V5_TETOB</name>
<evidence type="ECO:0000313" key="12">
    <source>
        <dbReference type="EMBL" id="SZX73074.1"/>
    </source>
</evidence>